<dbReference type="AlphaFoldDB" id="A0A1Q9DK67"/>
<keyword evidence="2" id="KW-1185">Reference proteome</keyword>
<reference evidence="1 2" key="1">
    <citation type="submission" date="2016-02" db="EMBL/GenBank/DDBJ databases">
        <title>Genome analysis of coral dinoflagellate symbionts highlights evolutionary adaptations to a symbiotic lifestyle.</title>
        <authorList>
            <person name="Aranda M."/>
            <person name="Li Y."/>
            <person name="Liew Y.J."/>
            <person name="Baumgarten S."/>
            <person name="Simakov O."/>
            <person name="Wilson M."/>
            <person name="Piel J."/>
            <person name="Ashoor H."/>
            <person name="Bougouffa S."/>
            <person name="Bajic V.B."/>
            <person name="Ryu T."/>
            <person name="Ravasi T."/>
            <person name="Bayer T."/>
            <person name="Micklem G."/>
            <person name="Kim H."/>
            <person name="Bhak J."/>
            <person name="Lajeunesse T.C."/>
            <person name="Voolstra C.R."/>
        </authorList>
    </citation>
    <scope>NUCLEOTIDE SEQUENCE [LARGE SCALE GENOMIC DNA]</scope>
    <source>
        <strain evidence="1 2">CCMP2467</strain>
    </source>
</reference>
<name>A0A1Q9DK67_SYMMI</name>
<dbReference type="OrthoDB" id="442460at2759"/>
<sequence>MYPSVLEFMLQLLCHPGKLASLGRDPLAVELQVGKAPRQRWRQAGASYRSLKQAAAGGSASFDEESWMEMLLVR</sequence>
<protein>
    <submittedName>
        <fullName evidence="1">Uncharacterized protein</fullName>
    </submittedName>
</protein>
<dbReference type="Proteomes" id="UP000186817">
    <property type="component" value="Unassembled WGS sequence"/>
</dbReference>
<gene>
    <name evidence="1" type="ORF">AK812_SmicGene22320</name>
</gene>
<evidence type="ECO:0000313" key="1">
    <source>
        <dbReference type="EMBL" id="OLP95564.1"/>
    </source>
</evidence>
<evidence type="ECO:0000313" key="2">
    <source>
        <dbReference type="Proteomes" id="UP000186817"/>
    </source>
</evidence>
<organism evidence="1 2">
    <name type="scientific">Symbiodinium microadriaticum</name>
    <name type="common">Dinoflagellate</name>
    <name type="synonym">Zooxanthella microadriatica</name>
    <dbReference type="NCBI Taxonomy" id="2951"/>
    <lineage>
        <taxon>Eukaryota</taxon>
        <taxon>Sar</taxon>
        <taxon>Alveolata</taxon>
        <taxon>Dinophyceae</taxon>
        <taxon>Suessiales</taxon>
        <taxon>Symbiodiniaceae</taxon>
        <taxon>Symbiodinium</taxon>
    </lineage>
</organism>
<dbReference type="EMBL" id="LSRX01000499">
    <property type="protein sequence ID" value="OLP95564.1"/>
    <property type="molecule type" value="Genomic_DNA"/>
</dbReference>
<accession>A0A1Q9DK67</accession>
<proteinExistence type="predicted"/>
<comment type="caution">
    <text evidence="1">The sequence shown here is derived from an EMBL/GenBank/DDBJ whole genome shotgun (WGS) entry which is preliminary data.</text>
</comment>